<evidence type="ECO:0000313" key="6">
    <source>
        <dbReference type="EMBL" id="ETN99363.1"/>
    </source>
</evidence>
<feature type="non-terminal residue" evidence="6">
    <location>
        <position position="127"/>
    </location>
</feature>
<evidence type="ECO:0000256" key="4">
    <source>
        <dbReference type="ARBA" id="ARBA00022917"/>
    </source>
</evidence>
<keyword evidence="2" id="KW-0808">Transferase</keyword>
<dbReference type="InterPro" id="IPR015424">
    <property type="entry name" value="PyrdxlP-dep_Trfase"/>
</dbReference>
<dbReference type="Proteomes" id="UP000023152">
    <property type="component" value="Unassembled WGS sequence"/>
</dbReference>
<dbReference type="Pfam" id="PF05889">
    <property type="entry name" value="SepSecS"/>
    <property type="match status" value="1"/>
</dbReference>
<evidence type="ECO:0000256" key="1">
    <source>
        <dbReference type="ARBA" id="ARBA00001933"/>
    </source>
</evidence>
<reference evidence="6 7" key="1">
    <citation type="journal article" date="2013" name="Curr. Biol.">
        <title>The Genome of the Foraminiferan Reticulomyxa filosa.</title>
        <authorList>
            <person name="Glockner G."/>
            <person name="Hulsmann N."/>
            <person name="Schleicher M."/>
            <person name="Noegel A.A."/>
            <person name="Eichinger L."/>
            <person name="Gallinger C."/>
            <person name="Pawlowski J."/>
            <person name="Sierra R."/>
            <person name="Euteneuer U."/>
            <person name="Pillet L."/>
            <person name="Moustafa A."/>
            <person name="Platzer M."/>
            <person name="Groth M."/>
            <person name="Szafranski K."/>
            <person name="Schliwa M."/>
        </authorList>
    </citation>
    <scope>NUCLEOTIDE SEQUENCE [LARGE SCALE GENOMIC DNA]</scope>
</reference>
<dbReference type="InterPro" id="IPR019872">
    <property type="entry name" value="Sec-tRNA_Se_transferase"/>
</dbReference>
<dbReference type="Gene3D" id="3.90.1150.10">
    <property type="entry name" value="Aspartate Aminotransferase, domain 1"/>
    <property type="match status" value="1"/>
</dbReference>
<dbReference type="PANTHER" id="PTHR12944:SF2">
    <property type="entry name" value="O-PHOSPHOSERYL-TRNA(SEC) SELENIUM TRANSFERASE"/>
    <property type="match status" value="1"/>
</dbReference>
<accession>X6LCX4</accession>
<dbReference type="GO" id="GO:0001717">
    <property type="term" value="P:conversion of seryl-tRNAsec to selenocys-tRNAsec"/>
    <property type="evidence" value="ECO:0007669"/>
    <property type="project" value="InterPro"/>
</dbReference>
<dbReference type="AlphaFoldDB" id="X6LCX4"/>
<dbReference type="GO" id="GO:0098621">
    <property type="term" value="F:O-phosphoseryl-tRNA(Sec) selenium transferase activity"/>
    <property type="evidence" value="ECO:0007669"/>
    <property type="project" value="InterPro"/>
</dbReference>
<keyword evidence="3" id="KW-0663">Pyridoxal phosphate</keyword>
<dbReference type="GO" id="GO:0001514">
    <property type="term" value="P:selenocysteine incorporation"/>
    <property type="evidence" value="ECO:0007669"/>
    <property type="project" value="TreeGrafter"/>
</dbReference>
<dbReference type="InterPro" id="IPR015422">
    <property type="entry name" value="PyrdxlP-dep_Trfase_small"/>
</dbReference>
<dbReference type="OrthoDB" id="10263545at2759"/>
<evidence type="ECO:0000256" key="5">
    <source>
        <dbReference type="ARBA" id="ARBA00023266"/>
    </source>
</evidence>
<keyword evidence="7" id="KW-1185">Reference proteome</keyword>
<dbReference type="GO" id="GO:0000049">
    <property type="term" value="F:tRNA binding"/>
    <property type="evidence" value="ECO:0007669"/>
    <property type="project" value="TreeGrafter"/>
</dbReference>
<name>X6LCX4_RETFI</name>
<dbReference type="OMA" id="QWEINEF"/>
<dbReference type="SUPFAM" id="SSF53383">
    <property type="entry name" value="PLP-dependent transferases"/>
    <property type="match status" value="1"/>
</dbReference>
<evidence type="ECO:0000256" key="3">
    <source>
        <dbReference type="ARBA" id="ARBA00022898"/>
    </source>
</evidence>
<sequence length="127" mass="14020">RVLETPNNPISIALTLTCLTTENQKDMTNISKLGSMLFSRCVSGCRIVVPGEKKKIGNFQFDDYGAHITGGYPAPYLTVAAAIGMKQWEINEFIFRLTKCLHSLLKVKKSNLSNFVAQMTIAPSLPI</sequence>
<keyword evidence="4" id="KW-0648">Protein biosynthesis</keyword>
<comment type="caution">
    <text evidence="6">The sequence shown here is derived from an EMBL/GenBank/DDBJ whole genome shotgun (WGS) entry which is preliminary data.</text>
</comment>
<proteinExistence type="predicted"/>
<gene>
    <name evidence="6" type="ORF">RFI_38118</name>
</gene>
<evidence type="ECO:0000256" key="2">
    <source>
        <dbReference type="ARBA" id="ARBA00022679"/>
    </source>
</evidence>
<dbReference type="EMBL" id="ASPP01044159">
    <property type="protein sequence ID" value="ETN99363.1"/>
    <property type="molecule type" value="Genomic_DNA"/>
</dbReference>
<evidence type="ECO:0000313" key="7">
    <source>
        <dbReference type="Proteomes" id="UP000023152"/>
    </source>
</evidence>
<feature type="non-terminal residue" evidence="6">
    <location>
        <position position="1"/>
    </location>
</feature>
<organism evidence="6 7">
    <name type="scientific">Reticulomyxa filosa</name>
    <dbReference type="NCBI Taxonomy" id="46433"/>
    <lineage>
        <taxon>Eukaryota</taxon>
        <taxon>Sar</taxon>
        <taxon>Rhizaria</taxon>
        <taxon>Retaria</taxon>
        <taxon>Foraminifera</taxon>
        <taxon>Monothalamids</taxon>
        <taxon>Reticulomyxidae</taxon>
        <taxon>Reticulomyxa</taxon>
    </lineage>
</organism>
<protein>
    <submittedName>
        <fullName evidence="6">Uncharacterized protein</fullName>
    </submittedName>
</protein>
<dbReference type="PANTHER" id="PTHR12944">
    <property type="entry name" value="SOLUBLE LIVER ANTIGEN/LIVER PANCREAS ANTIGEN"/>
    <property type="match status" value="1"/>
</dbReference>
<keyword evidence="5" id="KW-0711">Selenium</keyword>
<comment type="cofactor">
    <cofactor evidence="1">
        <name>pyridoxal 5'-phosphate</name>
        <dbReference type="ChEBI" id="CHEBI:597326"/>
    </cofactor>
</comment>
<dbReference type="InterPro" id="IPR008829">
    <property type="entry name" value="SepSecS/SepCysS"/>
</dbReference>